<dbReference type="STRING" id="1192034.CAP_0350"/>
<comment type="caution">
    <text evidence="1">The sequence shown here is derived from an EMBL/GenBank/DDBJ whole genome shotgun (WGS) entry which is preliminary data.</text>
</comment>
<proteinExistence type="predicted"/>
<evidence type="ECO:0000313" key="2">
    <source>
        <dbReference type="Proteomes" id="UP000019678"/>
    </source>
</evidence>
<keyword evidence="2" id="KW-1185">Reference proteome</keyword>
<name>A0A017SUL9_9BACT</name>
<dbReference type="AlphaFoldDB" id="A0A017SUL9"/>
<reference evidence="1 2" key="1">
    <citation type="submission" date="2013-05" db="EMBL/GenBank/DDBJ databases">
        <title>Genome assembly of Chondromyces apiculatus DSM 436.</title>
        <authorList>
            <person name="Sharma G."/>
            <person name="Khatri I."/>
            <person name="Kaur C."/>
            <person name="Mayilraj S."/>
            <person name="Subramanian S."/>
        </authorList>
    </citation>
    <scope>NUCLEOTIDE SEQUENCE [LARGE SCALE GENOMIC DNA]</scope>
    <source>
        <strain evidence="1 2">DSM 436</strain>
    </source>
</reference>
<organism evidence="1 2">
    <name type="scientific">Chondromyces apiculatus DSM 436</name>
    <dbReference type="NCBI Taxonomy" id="1192034"/>
    <lineage>
        <taxon>Bacteria</taxon>
        <taxon>Pseudomonadati</taxon>
        <taxon>Myxococcota</taxon>
        <taxon>Polyangia</taxon>
        <taxon>Polyangiales</taxon>
        <taxon>Polyangiaceae</taxon>
        <taxon>Chondromyces</taxon>
    </lineage>
</organism>
<dbReference type="Proteomes" id="UP000019678">
    <property type="component" value="Unassembled WGS sequence"/>
</dbReference>
<protein>
    <submittedName>
        <fullName evidence="1">Uncharacterized protein</fullName>
    </submittedName>
</protein>
<dbReference type="EMBL" id="ASRX01000102">
    <property type="protein sequence ID" value="EYF00659.1"/>
    <property type="molecule type" value="Genomic_DNA"/>
</dbReference>
<evidence type="ECO:0000313" key="1">
    <source>
        <dbReference type="EMBL" id="EYF00659.1"/>
    </source>
</evidence>
<gene>
    <name evidence="1" type="ORF">CAP_0350</name>
</gene>
<sequence>MERAREERGGVSVPARAGVVEGVGEGGGILGSVRQPP</sequence>
<accession>A0A017SUL9</accession>